<accession>A0A7S3N9U2</accession>
<feature type="region of interest" description="Disordered" evidence="1">
    <location>
        <begin position="1"/>
        <end position="23"/>
    </location>
</feature>
<sequence>MINNKRENRRRSTLMRSVPMTPEERTQQILIDLVGKVESLKEIVERQEGVIEDLRVDLSDKIERLKCYGLGDGNQTPNSSEDGNKTPKSLKKEISISPFNTKSTPEPNIQK</sequence>
<reference evidence="2" key="1">
    <citation type="submission" date="2021-01" db="EMBL/GenBank/DDBJ databases">
        <authorList>
            <person name="Corre E."/>
            <person name="Pelletier E."/>
            <person name="Niang G."/>
            <person name="Scheremetjew M."/>
            <person name="Finn R."/>
            <person name="Kale V."/>
            <person name="Holt S."/>
            <person name="Cochrane G."/>
            <person name="Meng A."/>
            <person name="Brown T."/>
            <person name="Cohen L."/>
        </authorList>
    </citation>
    <scope>NUCLEOTIDE SEQUENCE</scope>
    <source>
        <strain evidence="2">FSP1.4</strain>
    </source>
</reference>
<feature type="compositionally biased region" description="Polar residues" evidence="1">
    <location>
        <begin position="97"/>
        <end position="111"/>
    </location>
</feature>
<feature type="region of interest" description="Disordered" evidence="1">
    <location>
        <begin position="68"/>
        <end position="111"/>
    </location>
</feature>
<evidence type="ECO:0008006" key="3">
    <source>
        <dbReference type="Google" id="ProtNLM"/>
    </source>
</evidence>
<dbReference type="AlphaFoldDB" id="A0A7S3N9U2"/>
<gene>
    <name evidence="2" type="ORF">EHAR0213_LOCUS8173</name>
</gene>
<evidence type="ECO:0000313" key="2">
    <source>
        <dbReference type="EMBL" id="CAE0349261.1"/>
    </source>
</evidence>
<dbReference type="EMBL" id="HBII01019469">
    <property type="protein sequence ID" value="CAE0349261.1"/>
    <property type="molecule type" value="Transcribed_RNA"/>
</dbReference>
<protein>
    <recommendedName>
        <fullName evidence="3">Transposase</fullName>
    </recommendedName>
</protein>
<name>A0A7S3N9U2_9SPIT</name>
<evidence type="ECO:0000256" key="1">
    <source>
        <dbReference type="SAM" id="MobiDB-lite"/>
    </source>
</evidence>
<proteinExistence type="predicted"/>
<organism evidence="2">
    <name type="scientific">Euplotes harpa</name>
    <dbReference type="NCBI Taxonomy" id="151035"/>
    <lineage>
        <taxon>Eukaryota</taxon>
        <taxon>Sar</taxon>
        <taxon>Alveolata</taxon>
        <taxon>Ciliophora</taxon>
        <taxon>Intramacronucleata</taxon>
        <taxon>Spirotrichea</taxon>
        <taxon>Hypotrichia</taxon>
        <taxon>Euplotida</taxon>
        <taxon>Euplotidae</taxon>
        <taxon>Euplotes</taxon>
    </lineage>
</organism>
<feature type="compositionally biased region" description="Basic and acidic residues" evidence="1">
    <location>
        <begin position="82"/>
        <end position="94"/>
    </location>
</feature>